<feature type="compositionally biased region" description="Polar residues" evidence="1">
    <location>
        <begin position="122"/>
        <end position="132"/>
    </location>
</feature>
<comment type="caution">
    <text evidence="2">The sequence shown here is derived from an EMBL/GenBank/DDBJ whole genome shotgun (WGS) entry which is preliminary data.</text>
</comment>
<dbReference type="Proteomes" id="UP001632038">
    <property type="component" value="Unassembled WGS sequence"/>
</dbReference>
<accession>A0ABD3C7T8</accession>
<name>A0ABD3C7T8_9LAMI</name>
<dbReference type="PANTHER" id="PTHR36053:SF1">
    <property type="entry name" value="OS04G0680300 PROTEIN"/>
    <property type="match status" value="1"/>
</dbReference>
<sequence>MIPEQWAPPCNSQCTHKYAALMQIPWRVFCKKGCDADGETWDECLGECDEICYKDPVLKDNQWSAYIDRSPGSASYSELAVVTSLKSPKRKSTKFNQDPKPPPEVKPARSDAKLKPDCVRNPTENEMPNTSA</sequence>
<reference evidence="3" key="1">
    <citation type="journal article" date="2024" name="IScience">
        <title>Strigolactones Initiate the Formation of Haustorium-like Structures in Castilleja.</title>
        <authorList>
            <person name="Buerger M."/>
            <person name="Peterson D."/>
            <person name="Chory J."/>
        </authorList>
    </citation>
    <scope>NUCLEOTIDE SEQUENCE [LARGE SCALE GENOMIC DNA]</scope>
</reference>
<dbReference type="AlphaFoldDB" id="A0ABD3C7T8"/>
<keyword evidence="3" id="KW-1185">Reference proteome</keyword>
<protein>
    <submittedName>
        <fullName evidence="2">Uncharacterized protein</fullName>
    </submittedName>
</protein>
<proteinExistence type="predicted"/>
<gene>
    <name evidence="2" type="ORF">CASFOL_031563</name>
</gene>
<evidence type="ECO:0000313" key="2">
    <source>
        <dbReference type="EMBL" id="KAL3624895.1"/>
    </source>
</evidence>
<dbReference type="EMBL" id="JAVIJP010000053">
    <property type="protein sequence ID" value="KAL3624895.1"/>
    <property type="molecule type" value="Genomic_DNA"/>
</dbReference>
<feature type="compositionally biased region" description="Basic and acidic residues" evidence="1">
    <location>
        <begin position="101"/>
        <end position="118"/>
    </location>
</feature>
<evidence type="ECO:0000313" key="3">
    <source>
        <dbReference type="Proteomes" id="UP001632038"/>
    </source>
</evidence>
<dbReference type="PANTHER" id="PTHR36053">
    <property type="entry name" value="OSJNBB0017I01.18 PROTEIN"/>
    <property type="match status" value="1"/>
</dbReference>
<feature type="region of interest" description="Disordered" evidence="1">
    <location>
        <begin position="83"/>
        <end position="132"/>
    </location>
</feature>
<evidence type="ECO:0000256" key="1">
    <source>
        <dbReference type="SAM" id="MobiDB-lite"/>
    </source>
</evidence>
<organism evidence="2 3">
    <name type="scientific">Castilleja foliolosa</name>
    <dbReference type="NCBI Taxonomy" id="1961234"/>
    <lineage>
        <taxon>Eukaryota</taxon>
        <taxon>Viridiplantae</taxon>
        <taxon>Streptophyta</taxon>
        <taxon>Embryophyta</taxon>
        <taxon>Tracheophyta</taxon>
        <taxon>Spermatophyta</taxon>
        <taxon>Magnoliopsida</taxon>
        <taxon>eudicotyledons</taxon>
        <taxon>Gunneridae</taxon>
        <taxon>Pentapetalae</taxon>
        <taxon>asterids</taxon>
        <taxon>lamiids</taxon>
        <taxon>Lamiales</taxon>
        <taxon>Orobanchaceae</taxon>
        <taxon>Pedicularideae</taxon>
        <taxon>Castillejinae</taxon>
        <taxon>Castilleja</taxon>
    </lineage>
</organism>